<feature type="domain" description="SPOR" evidence="3">
    <location>
        <begin position="397"/>
        <end position="467"/>
    </location>
</feature>
<dbReference type="Pfam" id="PF05036">
    <property type="entry name" value="SPOR"/>
    <property type="match status" value="1"/>
</dbReference>
<feature type="domain" description="ORC1/DEAH AAA+ ATPase" evidence="4">
    <location>
        <begin position="24"/>
        <end position="130"/>
    </location>
</feature>
<dbReference type="OrthoDB" id="6271962at2"/>
<dbReference type="Gene3D" id="3.40.50.300">
    <property type="entry name" value="P-loop containing nucleotide triphosphate hydrolases"/>
    <property type="match status" value="1"/>
</dbReference>
<dbReference type="PANTHER" id="PTHR35894:SF5">
    <property type="entry name" value="MU-LIKE PROPHAGE FLUMU DNA TRANSPOSITION PROTEIN B"/>
    <property type="match status" value="1"/>
</dbReference>
<evidence type="ECO:0008006" key="7">
    <source>
        <dbReference type="Google" id="ProtNLM"/>
    </source>
</evidence>
<dbReference type="Gene3D" id="3.30.70.1070">
    <property type="entry name" value="Sporulation related repeat"/>
    <property type="match status" value="1"/>
</dbReference>
<dbReference type="RefSeq" id="WP_121853838.1">
    <property type="nucleotide sequence ID" value="NZ_CP037952.1"/>
</dbReference>
<dbReference type="InterPro" id="IPR049945">
    <property type="entry name" value="AAA_22"/>
</dbReference>
<dbReference type="EMBL" id="QYYH01000069">
    <property type="protein sequence ID" value="RJY13106.1"/>
    <property type="molecule type" value="Genomic_DNA"/>
</dbReference>
<keyword evidence="2" id="KW-0812">Transmembrane</keyword>
<feature type="transmembrane region" description="Helical" evidence="2">
    <location>
        <begin position="230"/>
        <end position="251"/>
    </location>
</feature>
<feature type="compositionally biased region" description="Basic and acidic residues" evidence="1">
    <location>
        <begin position="365"/>
        <end position="375"/>
    </location>
</feature>
<dbReference type="Proteomes" id="UP000273022">
    <property type="component" value="Unassembled WGS sequence"/>
</dbReference>
<sequence>MDDSILLPSQLDLLERLQHNFYYSQQLQVLTGHSKSGKTRLLTQLASNIEDYDFAFIACPKHSEDVEIRRKIWVQLCTTPIFDDEAALTDTLINIENDFARPIIIILDDAHRLSHQIWAELLALSQMQVDNRPVAVVASSDNEFFDDFIELLPKSHQGHLQSLAIESLSVQEQDALYLSLLANANQQSFSERKLEKPDFTEGERYVGDITELFLDEATTPNSKRNKNKLWLLWSGLTVMTLVALVLLNWQFGWLEIPKANEQPKAIKSSKSEIFVGAITALQPVKTEGINNISTRFVSPVVSDIDNDTKQKEPKVSSEALEAVNTLSDSEAEPTMALALIERPSHDAESLSELPLQTTAPFEPNSETRNRAKPIDTAEQNDSSNEQKTSFTAIIEHPEGFTLQIASVSKQRSLTNILNQLKPYSAVKVARFNKHWVVVVGDFSDRKTARQFEKKLSEETSLPKPWLRKWKALKQFEFQSTSVQ</sequence>
<reference evidence="5 6" key="1">
    <citation type="submission" date="2018-09" db="EMBL/GenBank/DDBJ databases">
        <title>Phylogeny of the Shewanellaceae, and recommendation for two new genera, Pseudoshewanella and Parashewanella.</title>
        <authorList>
            <person name="Wang G."/>
        </authorList>
    </citation>
    <scope>NUCLEOTIDE SEQUENCE [LARGE SCALE GENOMIC DNA]</scope>
    <source>
        <strain evidence="5 6">KCTC 22492</strain>
    </source>
</reference>
<evidence type="ECO:0000313" key="5">
    <source>
        <dbReference type="EMBL" id="RJY13106.1"/>
    </source>
</evidence>
<feature type="compositionally biased region" description="Polar residues" evidence="1">
    <location>
        <begin position="377"/>
        <end position="387"/>
    </location>
</feature>
<dbReference type="AlphaFoldDB" id="A0A3A6TKR8"/>
<dbReference type="InterPro" id="IPR027417">
    <property type="entry name" value="P-loop_NTPase"/>
</dbReference>
<evidence type="ECO:0000259" key="3">
    <source>
        <dbReference type="Pfam" id="PF05036"/>
    </source>
</evidence>
<dbReference type="SUPFAM" id="SSF110997">
    <property type="entry name" value="Sporulation related repeat"/>
    <property type="match status" value="1"/>
</dbReference>
<dbReference type="GO" id="GO:0016887">
    <property type="term" value="F:ATP hydrolysis activity"/>
    <property type="evidence" value="ECO:0007669"/>
    <property type="project" value="InterPro"/>
</dbReference>
<dbReference type="SUPFAM" id="SSF52540">
    <property type="entry name" value="P-loop containing nucleoside triphosphate hydrolases"/>
    <property type="match status" value="1"/>
</dbReference>
<evidence type="ECO:0000259" key="4">
    <source>
        <dbReference type="Pfam" id="PF13401"/>
    </source>
</evidence>
<organism evidence="5 6">
    <name type="scientific">Parashewanella spongiae</name>
    <dbReference type="NCBI Taxonomy" id="342950"/>
    <lineage>
        <taxon>Bacteria</taxon>
        <taxon>Pseudomonadati</taxon>
        <taxon>Pseudomonadota</taxon>
        <taxon>Gammaproteobacteria</taxon>
        <taxon>Alteromonadales</taxon>
        <taxon>Shewanellaceae</taxon>
        <taxon>Parashewanella</taxon>
    </lineage>
</organism>
<accession>A0A3A6TKR8</accession>
<feature type="region of interest" description="Disordered" evidence="1">
    <location>
        <begin position="348"/>
        <end position="387"/>
    </location>
</feature>
<evidence type="ECO:0000256" key="1">
    <source>
        <dbReference type="SAM" id="MobiDB-lite"/>
    </source>
</evidence>
<proteinExistence type="predicted"/>
<dbReference type="GO" id="GO:0042834">
    <property type="term" value="F:peptidoglycan binding"/>
    <property type="evidence" value="ECO:0007669"/>
    <property type="project" value="InterPro"/>
</dbReference>
<keyword evidence="2" id="KW-0472">Membrane</keyword>
<name>A0A3A6TKR8_9GAMM</name>
<comment type="caution">
    <text evidence="5">The sequence shown here is derived from an EMBL/GenBank/DDBJ whole genome shotgun (WGS) entry which is preliminary data.</text>
</comment>
<dbReference type="InterPro" id="IPR052026">
    <property type="entry name" value="ExeA_AAA_ATPase_DNA-bind"/>
</dbReference>
<dbReference type="InterPro" id="IPR007730">
    <property type="entry name" value="SPOR-like_dom"/>
</dbReference>
<dbReference type="PANTHER" id="PTHR35894">
    <property type="entry name" value="GENERAL SECRETION PATHWAY PROTEIN A-RELATED"/>
    <property type="match status" value="1"/>
</dbReference>
<evidence type="ECO:0000256" key="2">
    <source>
        <dbReference type="SAM" id="Phobius"/>
    </source>
</evidence>
<dbReference type="InterPro" id="IPR036680">
    <property type="entry name" value="SPOR-like_sf"/>
</dbReference>
<keyword evidence="6" id="KW-1185">Reference proteome</keyword>
<gene>
    <name evidence="5" type="ORF">D5R81_11795</name>
</gene>
<evidence type="ECO:0000313" key="6">
    <source>
        <dbReference type="Proteomes" id="UP000273022"/>
    </source>
</evidence>
<dbReference type="Pfam" id="PF13401">
    <property type="entry name" value="AAA_22"/>
    <property type="match status" value="1"/>
</dbReference>
<keyword evidence="2" id="KW-1133">Transmembrane helix</keyword>
<protein>
    <recommendedName>
        <fullName evidence="7">SPOR domain-containing protein</fullName>
    </recommendedName>
</protein>